<comment type="caution">
    <text evidence="10">The sequence shown here is derived from an EMBL/GenBank/DDBJ whole genome shotgun (WGS) entry which is preliminary data.</text>
</comment>
<evidence type="ECO:0000313" key="11">
    <source>
        <dbReference type="Proteomes" id="UP000676456"/>
    </source>
</evidence>
<dbReference type="InterPro" id="IPR034746">
    <property type="entry name" value="POTRA"/>
</dbReference>
<organism evidence="10 11">
    <name type="scientific">Lederbergia citrea</name>
    <dbReference type="NCBI Taxonomy" id="2833581"/>
    <lineage>
        <taxon>Bacteria</taxon>
        <taxon>Bacillati</taxon>
        <taxon>Bacillota</taxon>
        <taxon>Bacilli</taxon>
        <taxon>Bacillales</taxon>
        <taxon>Bacillaceae</taxon>
        <taxon>Lederbergia</taxon>
    </lineage>
</organism>
<evidence type="ECO:0000256" key="3">
    <source>
        <dbReference type="ARBA" id="ARBA00022618"/>
    </source>
</evidence>
<dbReference type="Pfam" id="PF03799">
    <property type="entry name" value="FtsQ_DivIB_C"/>
    <property type="match status" value="1"/>
</dbReference>
<dbReference type="GO" id="GO:0005886">
    <property type="term" value="C:plasma membrane"/>
    <property type="evidence" value="ECO:0007669"/>
    <property type="project" value="UniProtKB-SubCell"/>
</dbReference>
<evidence type="ECO:0000313" key="10">
    <source>
        <dbReference type="EMBL" id="MBS4221545.1"/>
    </source>
</evidence>
<evidence type="ECO:0000256" key="8">
    <source>
        <dbReference type="HAMAP-Rule" id="MF_00912"/>
    </source>
</evidence>
<dbReference type="GO" id="GO:0043093">
    <property type="term" value="P:FtsZ-dependent cytokinesis"/>
    <property type="evidence" value="ECO:0007669"/>
    <property type="project" value="UniProtKB-UniRule"/>
</dbReference>
<comment type="similarity">
    <text evidence="8">Belongs to the FtsQ/DivIB family. DivIB subfamily.</text>
</comment>
<dbReference type="PANTHER" id="PTHR37820">
    <property type="entry name" value="CELL DIVISION PROTEIN DIVIB"/>
    <property type="match status" value="1"/>
</dbReference>
<keyword evidence="7 8" id="KW-0131">Cell cycle</keyword>
<name>A0A942UHH1_9BACI</name>
<keyword evidence="3 8" id="KW-0132">Cell division</keyword>
<reference evidence="10 11" key="1">
    <citation type="submission" date="2021-05" db="EMBL/GenBank/DDBJ databases">
        <title>Novel Bacillus species.</title>
        <authorList>
            <person name="Liu G."/>
        </authorList>
    </citation>
    <scope>NUCLEOTIDE SEQUENCE [LARGE SCALE GENOMIC DNA]</scope>
    <source>
        <strain evidence="10 11">FJAT-49682</strain>
    </source>
</reference>
<dbReference type="Gene3D" id="3.10.20.310">
    <property type="entry name" value="membrane protein fhac"/>
    <property type="match status" value="1"/>
</dbReference>
<keyword evidence="5 8" id="KW-1133">Transmembrane helix</keyword>
<dbReference type="EMBL" id="JAGYPN010000001">
    <property type="protein sequence ID" value="MBS4221545.1"/>
    <property type="molecule type" value="Genomic_DNA"/>
</dbReference>
<dbReference type="Proteomes" id="UP000676456">
    <property type="component" value="Unassembled WGS sequence"/>
</dbReference>
<evidence type="ECO:0000256" key="1">
    <source>
        <dbReference type="ARBA" id="ARBA00004370"/>
    </source>
</evidence>
<protein>
    <recommendedName>
        <fullName evidence="8">Cell division protein DivIB</fullName>
    </recommendedName>
</protein>
<feature type="transmembrane region" description="Helical" evidence="8">
    <location>
        <begin position="28"/>
        <end position="45"/>
    </location>
</feature>
<keyword evidence="6 8" id="KW-0472">Membrane</keyword>
<sequence length="259" mass="29342">MQKGKVLSLEDRIPKIKEHRKRKANRRLIILLSLFFLLIACVVYFQSPLSQIKKIDVLGNATVTIDEVLSASGLKAGNNIWKIDKAKAEENLLALPEIKSAKIKIGFPNKVVIKLKEYPAIAFMNSENHFYPILENGVILKKNKGAYVNAPILTNFKKGVILEELAGQLKQFSPEILNAISEIHYDPKKTDKYHIYLFMNDGFEVNATIPTLASKMVHYPSIISQLDPNVKGVIDLEVGSFFRAYKNEGEKKDEEEDER</sequence>
<keyword evidence="11" id="KW-1185">Reference proteome</keyword>
<dbReference type="InterPro" id="IPR013685">
    <property type="entry name" value="POTRA_FtsQ_type"/>
</dbReference>
<dbReference type="PROSITE" id="PS51779">
    <property type="entry name" value="POTRA"/>
    <property type="match status" value="1"/>
</dbReference>
<dbReference type="PANTHER" id="PTHR37820:SF1">
    <property type="entry name" value="CELL DIVISION PROTEIN FTSQ"/>
    <property type="match status" value="1"/>
</dbReference>
<keyword evidence="2 8" id="KW-1003">Cell membrane</keyword>
<dbReference type="AlphaFoldDB" id="A0A942UHH1"/>
<evidence type="ECO:0000256" key="5">
    <source>
        <dbReference type="ARBA" id="ARBA00022989"/>
    </source>
</evidence>
<comment type="subcellular location">
    <subcellularLocation>
        <location evidence="8">Cell membrane</location>
        <topology evidence="8">Single-pass type II membrane protein</topology>
    </subcellularLocation>
    <subcellularLocation>
        <location evidence="1">Membrane</location>
    </subcellularLocation>
    <text evidence="8">Localizes to the division septum.</text>
</comment>
<evidence type="ECO:0000256" key="7">
    <source>
        <dbReference type="ARBA" id="ARBA00023306"/>
    </source>
</evidence>
<proteinExistence type="inferred from homology"/>
<accession>A0A942UHH1</accession>
<dbReference type="GO" id="GO:0032153">
    <property type="term" value="C:cell division site"/>
    <property type="evidence" value="ECO:0007669"/>
    <property type="project" value="UniProtKB-UniRule"/>
</dbReference>
<feature type="domain" description="POTRA" evidence="9">
    <location>
        <begin position="50"/>
        <end position="118"/>
    </location>
</feature>
<keyword evidence="4 8" id="KW-0812">Transmembrane</keyword>
<evidence type="ECO:0000256" key="2">
    <source>
        <dbReference type="ARBA" id="ARBA00022475"/>
    </source>
</evidence>
<comment type="function">
    <text evidence="8">Cell division protein that may be involved in stabilizing or promoting the assembly of the division complex.</text>
</comment>
<evidence type="ECO:0000256" key="6">
    <source>
        <dbReference type="ARBA" id="ARBA00023136"/>
    </source>
</evidence>
<gene>
    <name evidence="8" type="primary">divIB</name>
    <name evidence="10" type="ORF">KHA91_02085</name>
</gene>
<dbReference type="Pfam" id="PF08478">
    <property type="entry name" value="POTRA_1"/>
    <property type="match status" value="1"/>
</dbReference>
<dbReference type="InterPro" id="IPR005548">
    <property type="entry name" value="Cell_div_FtsQ/DivIB_C"/>
</dbReference>
<dbReference type="Gene3D" id="3.40.50.10960">
    <property type="match status" value="1"/>
</dbReference>
<evidence type="ECO:0000259" key="9">
    <source>
        <dbReference type="PROSITE" id="PS51779"/>
    </source>
</evidence>
<evidence type="ECO:0000256" key="4">
    <source>
        <dbReference type="ARBA" id="ARBA00022692"/>
    </source>
</evidence>
<dbReference type="InterPro" id="IPR026580">
    <property type="entry name" value="DivIB"/>
</dbReference>
<dbReference type="RefSeq" id="WP_213096561.1">
    <property type="nucleotide sequence ID" value="NZ_JAGYPH010000001.1"/>
</dbReference>
<dbReference type="InterPro" id="IPR050487">
    <property type="entry name" value="FtsQ_DivIB"/>
</dbReference>
<dbReference type="HAMAP" id="MF_00912">
    <property type="entry name" value="DivIB"/>
    <property type="match status" value="1"/>
</dbReference>